<dbReference type="Bgee" id="ENSGACG00000002893">
    <property type="expression patterns" value="Expressed in testis and 1 other cell type or tissue"/>
</dbReference>
<dbReference type="STRING" id="69293.ENSGACP00000003779"/>
<organism evidence="3">
    <name type="scientific">Gasterosteus aculeatus</name>
    <name type="common">Three-spined stickleback</name>
    <dbReference type="NCBI Taxonomy" id="69293"/>
    <lineage>
        <taxon>Eukaryota</taxon>
        <taxon>Metazoa</taxon>
        <taxon>Chordata</taxon>
        <taxon>Craniata</taxon>
        <taxon>Vertebrata</taxon>
        <taxon>Euteleostomi</taxon>
        <taxon>Actinopterygii</taxon>
        <taxon>Neopterygii</taxon>
        <taxon>Teleostei</taxon>
        <taxon>Neoteleostei</taxon>
        <taxon>Acanthomorphata</taxon>
        <taxon>Eupercaria</taxon>
        <taxon>Perciformes</taxon>
        <taxon>Cottioidei</taxon>
        <taxon>Gasterosteales</taxon>
        <taxon>Gasterosteidae</taxon>
        <taxon>Gasterosteus</taxon>
    </lineage>
</organism>
<reference evidence="3" key="1">
    <citation type="submission" date="2006-01" db="EMBL/GenBank/DDBJ databases">
        <authorList>
            <person name="Lindblad-Toh K."/>
            <person name="Mauceli E."/>
            <person name="Grabherr M."/>
            <person name="Chang J.L."/>
            <person name="Lander E.S."/>
        </authorList>
    </citation>
    <scope>NUCLEOTIDE SEQUENCE [LARGE SCALE GENOMIC DNA]</scope>
</reference>
<sequence length="145" mass="16653">MNKMHFIVAVEYILQIVKLIVACPCFFFSQRNTPASFHRDSILPSETTLIGIYSGDALEESLHHQPPAERPESTTSPRRHDYDEVSETTDQWDRINPPVTGLNLGSNVRAQDKRPVSRQDTARERRVSMETVPTEVWLRPARRIP</sequence>
<keyword evidence="2" id="KW-0472">Membrane</keyword>
<feature type="compositionally biased region" description="Basic and acidic residues" evidence="1">
    <location>
        <begin position="110"/>
        <end position="128"/>
    </location>
</feature>
<feature type="region of interest" description="Disordered" evidence="1">
    <location>
        <begin position="60"/>
        <end position="128"/>
    </location>
</feature>
<dbReference type="AlphaFoldDB" id="G3NEM8"/>
<evidence type="ECO:0000313" key="3">
    <source>
        <dbReference type="Ensembl" id="ENSGACP00000003779.1"/>
    </source>
</evidence>
<reference evidence="3" key="2">
    <citation type="submission" date="2024-04" db="UniProtKB">
        <authorList>
            <consortium name="Ensembl"/>
        </authorList>
    </citation>
    <scope>IDENTIFICATION</scope>
</reference>
<keyword evidence="2" id="KW-1133">Transmembrane helix</keyword>
<accession>G3NEM8</accession>
<dbReference type="Ensembl" id="ENSGACT00000003792.1">
    <property type="protein sequence ID" value="ENSGACP00000003779.1"/>
    <property type="gene ID" value="ENSGACG00000002893.1"/>
</dbReference>
<name>G3NEM8_GASAC</name>
<protein>
    <submittedName>
        <fullName evidence="3">Uncharacterized protein</fullName>
    </submittedName>
</protein>
<proteinExistence type="predicted"/>
<keyword evidence="2" id="KW-0812">Transmembrane</keyword>
<evidence type="ECO:0000256" key="2">
    <source>
        <dbReference type="SAM" id="Phobius"/>
    </source>
</evidence>
<evidence type="ECO:0000256" key="1">
    <source>
        <dbReference type="SAM" id="MobiDB-lite"/>
    </source>
</evidence>
<feature type="transmembrane region" description="Helical" evidence="2">
    <location>
        <begin position="6"/>
        <end position="29"/>
    </location>
</feature>
<feature type="compositionally biased region" description="Basic and acidic residues" evidence="1">
    <location>
        <begin position="60"/>
        <end position="83"/>
    </location>
</feature>
<dbReference type="InParanoid" id="G3NEM8"/>